<dbReference type="GO" id="GO:0110154">
    <property type="term" value="P:RNA decapping"/>
    <property type="evidence" value="ECO:0007669"/>
    <property type="project" value="TreeGrafter"/>
</dbReference>
<organism evidence="2 3">
    <name type="scientific">Mesorhizobium ciceri</name>
    <dbReference type="NCBI Taxonomy" id="39645"/>
    <lineage>
        <taxon>Bacteria</taxon>
        <taxon>Pseudomonadati</taxon>
        <taxon>Pseudomonadota</taxon>
        <taxon>Alphaproteobacteria</taxon>
        <taxon>Hyphomicrobiales</taxon>
        <taxon>Phyllobacteriaceae</taxon>
        <taxon>Mesorhizobium</taxon>
    </lineage>
</organism>
<dbReference type="EMBL" id="CP088147">
    <property type="protein sequence ID" value="UTU52090.1"/>
    <property type="molecule type" value="Genomic_DNA"/>
</dbReference>
<dbReference type="AlphaFoldDB" id="A0AB38TB44"/>
<protein>
    <submittedName>
        <fullName evidence="2">Serine/threonine protein phosphatase</fullName>
    </submittedName>
</protein>
<dbReference type="GeneID" id="91559008"/>
<sequence length="252" mass="28462">MTLFQRKPRIAARPRLDIDMQDAVVYAIGDVHGCYKELRALEQKILLDSLRFQSRKIIVMLGDYIDRGFQSARVLDHLLAPPPKGFQRICLAGNHEVAMLNYLDGNLSREPWLATGGLQTLFSYGIDPARLTSLYGSSAQIDRRIREIIPDDHVSFLRGLPIMVRSRKFVFVHAGIRPGVDLAAQTDHDLINIRSDFFEATHLLDRWVVHGHTPVDVPKLEGRRLGIDTAAFQSGRLTAVRIADKQGRLIFS</sequence>
<dbReference type="InterPro" id="IPR029052">
    <property type="entry name" value="Metallo-depent_PP-like"/>
</dbReference>
<dbReference type="GO" id="GO:0016791">
    <property type="term" value="F:phosphatase activity"/>
    <property type="evidence" value="ECO:0007669"/>
    <property type="project" value="TreeGrafter"/>
</dbReference>
<name>A0AB38TB44_9HYPH</name>
<dbReference type="CDD" id="cd00144">
    <property type="entry name" value="MPP_PPP_family"/>
    <property type="match status" value="1"/>
</dbReference>
<evidence type="ECO:0000259" key="1">
    <source>
        <dbReference type="Pfam" id="PF00149"/>
    </source>
</evidence>
<keyword evidence="3" id="KW-1185">Reference proteome</keyword>
<gene>
    <name evidence="2" type="ORF">LRP29_01125</name>
</gene>
<dbReference type="RefSeq" id="WP_013528097.1">
    <property type="nucleotide sequence ID" value="NZ_CP015062.1"/>
</dbReference>
<dbReference type="GO" id="GO:0008803">
    <property type="term" value="F:bis(5'-nucleosyl)-tetraphosphatase (symmetrical) activity"/>
    <property type="evidence" value="ECO:0007669"/>
    <property type="project" value="TreeGrafter"/>
</dbReference>
<dbReference type="InterPro" id="IPR004843">
    <property type="entry name" value="Calcineurin-like_PHP"/>
</dbReference>
<dbReference type="Gene3D" id="3.60.21.10">
    <property type="match status" value="1"/>
</dbReference>
<evidence type="ECO:0000313" key="3">
    <source>
        <dbReference type="Proteomes" id="UP001060070"/>
    </source>
</evidence>
<proteinExistence type="predicted"/>
<dbReference type="PANTHER" id="PTHR42850:SF4">
    <property type="entry name" value="ZINC-DEPENDENT ENDOPOLYPHOSPHATASE"/>
    <property type="match status" value="1"/>
</dbReference>
<dbReference type="PANTHER" id="PTHR42850">
    <property type="entry name" value="METALLOPHOSPHOESTERASE"/>
    <property type="match status" value="1"/>
</dbReference>
<feature type="domain" description="Calcineurin-like phosphoesterase" evidence="1">
    <location>
        <begin position="25"/>
        <end position="215"/>
    </location>
</feature>
<dbReference type="GO" id="GO:0005737">
    <property type="term" value="C:cytoplasm"/>
    <property type="evidence" value="ECO:0007669"/>
    <property type="project" value="TreeGrafter"/>
</dbReference>
<evidence type="ECO:0000313" key="2">
    <source>
        <dbReference type="EMBL" id="UTU52090.1"/>
    </source>
</evidence>
<dbReference type="Proteomes" id="UP001060070">
    <property type="component" value="Chromosome"/>
</dbReference>
<dbReference type="SUPFAM" id="SSF56300">
    <property type="entry name" value="Metallo-dependent phosphatases"/>
    <property type="match status" value="1"/>
</dbReference>
<dbReference type="Pfam" id="PF00149">
    <property type="entry name" value="Metallophos"/>
    <property type="match status" value="1"/>
</dbReference>
<accession>A0AB38TB44</accession>
<dbReference type="InterPro" id="IPR050126">
    <property type="entry name" value="Ap4A_hydrolase"/>
</dbReference>
<reference evidence="2 3" key="1">
    <citation type="journal article" date="2022" name="Microbiol. Resour. Announc.">
        <title>Complete Genome Sequence of Mesorhizobium ciceri Strain R30, a Rhizobium Used as a Commercial Inoculant for Chickpea in Argentina.</title>
        <authorList>
            <person name="Foresto E."/>
            <person name="Revale S."/>
            <person name="Primo E."/>
            <person name="Nievas F."/>
            <person name="Carezzano E."/>
            <person name="Puente M."/>
            <person name="Alzari P."/>
            <person name="Mart M."/>
            <person name="Ben-Assaya M."/>
            <person name="Mornico D."/>
            <person name="Santoro M."/>
            <person name="Mart F."/>
            <person name="Giordano W."/>
            <person name="Bogino P."/>
        </authorList>
    </citation>
    <scope>NUCLEOTIDE SEQUENCE [LARGE SCALE GENOMIC DNA]</scope>
    <source>
        <strain evidence="2 3">R30</strain>
    </source>
</reference>